<name>M3CEG2_SPHMS</name>
<protein>
    <submittedName>
        <fullName evidence="1">Uncharacterized protein</fullName>
    </submittedName>
</protein>
<sequence length="163" mass="18440">MCLAPKLIHSVLSFPRAYDYCLKPTTSHKEPFSSETCWFGASLLRSERLEEGTRNHGNAPALLPRDVALLSFTETWFCIAIQLLQEKELASRAGVKECNGLYRPFACIQSRKFGAHAGNIPNTWASLLRGVCLPWLPLELREHARETLSTKVYRYSTPMEQSP</sequence>
<dbReference type="RefSeq" id="XP_016759557.1">
    <property type="nucleotide sequence ID" value="XM_016901453.1"/>
</dbReference>
<dbReference type="EMBL" id="KB456266">
    <property type="protein sequence ID" value="EMF11436.1"/>
    <property type="molecule type" value="Genomic_DNA"/>
</dbReference>
<evidence type="ECO:0000313" key="1">
    <source>
        <dbReference type="EMBL" id="EMF11436.1"/>
    </source>
</evidence>
<reference evidence="1 2" key="1">
    <citation type="journal article" date="2012" name="PLoS Pathog.">
        <title>Diverse lifestyles and strategies of plant pathogenesis encoded in the genomes of eighteen Dothideomycetes fungi.</title>
        <authorList>
            <person name="Ohm R.A."/>
            <person name="Feau N."/>
            <person name="Henrissat B."/>
            <person name="Schoch C.L."/>
            <person name="Horwitz B.A."/>
            <person name="Barry K.W."/>
            <person name="Condon B.J."/>
            <person name="Copeland A.C."/>
            <person name="Dhillon B."/>
            <person name="Glaser F."/>
            <person name="Hesse C.N."/>
            <person name="Kosti I."/>
            <person name="LaButti K."/>
            <person name="Lindquist E.A."/>
            <person name="Lucas S."/>
            <person name="Salamov A.A."/>
            <person name="Bradshaw R.E."/>
            <person name="Ciuffetti L."/>
            <person name="Hamelin R.C."/>
            <person name="Kema G.H.J."/>
            <person name="Lawrence C."/>
            <person name="Scott J.A."/>
            <person name="Spatafora J.W."/>
            <person name="Turgeon B.G."/>
            <person name="de Wit P.J.G.M."/>
            <person name="Zhong S."/>
            <person name="Goodwin S.B."/>
            <person name="Grigoriev I.V."/>
        </authorList>
    </citation>
    <scope>NUCLEOTIDE SEQUENCE [LARGE SCALE GENOMIC DNA]</scope>
    <source>
        <strain evidence="1 2">SO2202</strain>
    </source>
</reference>
<accession>M3CEG2</accession>
<proteinExistence type="predicted"/>
<evidence type="ECO:0000313" key="2">
    <source>
        <dbReference type="Proteomes" id="UP000016931"/>
    </source>
</evidence>
<dbReference type="GeneID" id="27898590"/>
<keyword evidence="2" id="KW-1185">Reference proteome</keyword>
<dbReference type="AlphaFoldDB" id="M3CEG2"/>
<dbReference type="HOGENOM" id="CLU_1628104_0_0_1"/>
<organism evidence="1 2">
    <name type="scientific">Sphaerulina musiva (strain SO2202)</name>
    <name type="common">Poplar stem canker fungus</name>
    <name type="synonym">Septoria musiva</name>
    <dbReference type="NCBI Taxonomy" id="692275"/>
    <lineage>
        <taxon>Eukaryota</taxon>
        <taxon>Fungi</taxon>
        <taxon>Dikarya</taxon>
        <taxon>Ascomycota</taxon>
        <taxon>Pezizomycotina</taxon>
        <taxon>Dothideomycetes</taxon>
        <taxon>Dothideomycetidae</taxon>
        <taxon>Mycosphaerellales</taxon>
        <taxon>Mycosphaerellaceae</taxon>
        <taxon>Sphaerulina</taxon>
    </lineage>
</organism>
<dbReference type="Proteomes" id="UP000016931">
    <property type="component" value="Unassembled WGS sequence"/>
</dbReference>
<gene>
    <name evidence="1" type="ORF">SEPMUDRAFT_118729</name>
</gene>